<dbReference type="InterPro" id="IPR010985">
    <property type="entry name" value="Ribbon_hlx_hlx"/>
</dbReference>
<keyword evidence="3" id="KW-1185">Reference proteome</keyword>
<evidence type="ECO:0000313" key="2">
    <source>
        <dbReference type="EMBL" id="MBB1243648.1"/>
    </source>
</evidence>
<evidence type="ECO:0000313" key="3">
    <source>
        <dbReference type="Proteomes" id="UP000766698"/>
    </source>
</evidence>
<dbReference type="InterPro" id="IPR053853">
    <property type="entry name" value="FitA-like_RHH"/>
</dbReference>
<dbReference type="RefSeq" id="WP_182855025.1">
    <property type="nucleotide sequence ID" value="NZ_WMLF01000088.1"/>
</dbReference>
<gene>
    <name evidence="2" type="ORF">GL263_08755</name>
</gene>
<dbReference type="Pfam" id="PF22513">
    <property type="entry name" value="FitA-like_RHH"/>
    <property type="match status" value="1"/>
</dbReference>
<protein>
    <submittedName>
        <fullName evidence="2">Antitoxin</fullName>
    </submittedName>
</protein>
<organism evidence="2 3">
    <name type="scientific">Streptomyces durbertensis</name>
    <dbReference type="NCBI Taxonomy" id="2448886"/>
    <lineage>
        <taxon>Bacteria</taxon>
        <taxon>Bacillati</taxon>
        <taxon>Actinomycetota</taxon>
        <taxon>Actinomycetes</taxon>
        <taxon>Kitasatosporales</taxon>
        <taxon>Streptomycetaceae</taxon>
        <taxon>Streptomyces</taxon>
    </lineage>
</organism>
<dbReference type="Proteomes" id="UP000766698">
    <property type="component" value="Unassembled WGS sequence"/>
</dbReference>
<comment type="caution">
    <text evidence="2">The sequence shown here is derived from an EMBL/GenBank/DDBJ whole genome shotgun (WGS) entry which is preliminary data.</text>
</comment>
<proteinExistence type="predicted"/>
<accession>A0ABR6EEA0</accession>
<dbReference type="SUPFAM" id="SSF47598">
    <property type="entry name" value="Ribbon-helix-helix"/>
    <property type="match status" value="1"/>
</dbReference>
<feature type="domain" description="Antitoxin FitA-like ribbon-helix-helix" evidence="1">
    <location>
        <begin position="7"/>
        <end position="35"/>
    </location>
</feature>
<reference evidence="3" key="1">
    <citation type="journal article" date="2020" name="Syst. Appl. Microbiol.">
        <title>Streptomyces alkaliterrae sp. nov., isolated from an alkaline soil, and emended descriptions of Streptomyces alkaliphilus, Streptomyces calidiresistens and Streptomyces durbertensis.</title>
        <authorList>
            <person name="Swiecimska M."/>
            <person name="Golinska P."/>
            <person name="Nouioui I."/>
            <person name="Wypij M."/>
            <person name="Rai M."/>
            <person name="Sangal V."/>
            <person name="Goodfellow M."/>
        </authorList>
    </citation>
    <scope>NUCLEOTIDE SEQUENCE [LARGE SCALE GENOMIC DNA]</scope>
    <source>
        <strain evidence="3">DSM 104538</strain>
    </source>
</reference>
<sequence length="78" mass="8688">MATTAFTVREVPEDVARRIKVRAAEAGQSLQTYLLGVITREASVPTNAELAERMKRQASVDLSEVDVPGFLEAERERR</sequence>
<dbReference type="EMBL" id="WMLF01000088">
    <property type="protein sequence ID" value="MBB1243648.1"/>
    <property type="molecule type" value="Genomic_DNA"/>
</dbReference>
<name>A0ABR6EEA0_9ACTN</name>
<evidence type="ECO:0000259" key="1">
    <source>
        <dbReference type="Pfam" id="PF22513"/>
    </source>
</evidence>